<evidence type="ECO:0000259" key="6">
    <source>
        <dbReference type="Pfam" id="PF01782"/>
    </source>
</evidence>
<evidence type="ECO:0000256" key="2">
    <source>
        <dbReference type="ARBA" id="ARBA00022517"/>
    </source>
</evidence>
<dbReference type="NCBIfam" id="TIGR02273">
    <property type="entry name" value="16S_RimM"/>
    <property type="match status" value="1"/>
</dbReference>
<dbReference type="HAMAP" id="MF_00014">
    <property type="entry name" value="Ribosome_mat_RimM"/>
    <property type="match status" value="1"/>
</dbReference>
<gene>
    <name evidence="5" type="primary">rimM</name>
    <name evidence="8" type="ORF">HNQ81_002654</name>
</gene>
<keyword evidence="9" id="KW-1185">Reference proteome</keyword>
<dbReference type="GO" id="GO:0005737">
    <property type="term" value="C:cytoplasm"/>
    <property type="evidence" value="ECO:0007669"/>
    <property type="project" value="UniProtKB-SubCell"/>
</dbReference>
<dbReference type="RefSeq" id="WP_183351726.1">
    <property type="nucleotide sequence ID" value="NZ_JACHEO010000016.1"/>
</dbReference>
<evidence type="ECO:0000256" key="1">
    <source>
        <dbReference type="ARBA" id="ARBA00022490"/>
    </source>
</evidence>
<organism evidence="8 9">
    <name type="scientific">Desulfoprunum benzoelyticum</name>
    <dbReference type="NCBI Taxonomy" id="1506996"/>
    <lineage>
        <taxon>Bacteria</taxon>
        <taxon>Pseudomonadati</taxon>
        <taxon>Thermodesulfobacteriota</taxon>
        <taxon>Desulfobulbia</taxon>
        <taxon>Desulfobulbales</taxon>
        <taxon>Desulfobulbaceae</taxon>
        <taxon>Desulfoprunum</taxon>
    </lineage>
</organism>
<dbReference type="PANTHER" id="PTHR33692">
    <property type="entry name" value="RIBOSOME MATURATION FACTOR RIMM"/>
    <property type="match status" value="1"/>
</dbReference>
<dbReference type="Gene3D" id="2.40.30.60">
    <property type="entry name" value="RimM"/>
    <property type="match status" value="1"/>
</dbReference>
<dbReference type="Pfam" id="PF01782">
    <property type="entry name" value="RimM"/>
    <property type="match status" value="1"/>
</dbReference>
<keyword evidence="3 5" id="KW-0698">rRNA processing</keyword>
<evidence type="ECO:0000313" key="9">
    <source>
        <dbReference type="Proteomes" id="UP000539642"/>
    </source>
</evidence>
<dbReference type="InterPro" id="IPR027275">
    <property type="entry name" value="PRC-brl_dom"/>
</dbReference>
<dbReference type="InterPro" id="IPR009000">
    <property type="entry name" value="Transl_B-barrel_sf"/>
</dbReference>
<dbReference type="GO" id="GO:0006364">
    <property type="term" value="P:rRNA processing"/>
    <property type="evidence" value="ECO:0007669"/>
    <property type="project" value="UniProtKB-UniRule"/>
</dbReference>
<comment type="function">
    <text evidence="5">An accessory protein needed during the final step in the assembly of 30S ribosomal subunit, possibly for assembly of the head region. Essential for efficient processing of 16S rRNA. May be needed both before and after RbfA during the maturation of 16S rRNA. It has affinity for free ribosomal 30S subunits but not for 70S ribosomes.</text>
</comment>
<feature type="domain" description="PRC-barrel" evidence="7">
    <location>
        <begin position="104"/>
        <end position="175"/>
    </location>
</feature>
<comment type="similarity">
    <text evidence="5">Belongs to the RimM family.</text>
</comment>
<dbReference type="Pfam" id="PF05239">
    <property type="entry name" value="PRC"/>
    <property type="match status" value="1"/>
</dbReference>
<protein>
    <recommendedName>
        <fullName evidence="5">Ribosome maturation factor RimM</fullName>
    </recommendedName>
</protein>
<dbReference type="GO" id="GO:0042274">
    <property type="term" value="P:ribosomal small subunit biogenesis"/>
    <property type="evidence" value="ECO:0007669"/>
    <property type="project" value="UniProtKB-UniRule"/>
</dbReference>
<evidence type="ECO:0000259" key="7">
    <source>
        <dbReference type="Pfam" id="PF05239"/>
    </source>
</evidence>
<dbReference type="Proteomes" id="UP000539642">
    <property type="component" value="Unassembled WGS sequence"/>
</dbReference>
<comment type="subunit">
    <text evidence="5">Binds ribosomal protein uS19.</text>
</comment>
<proteinExistence type="inferred from homology"/>
<dbReference type="AlphaFoldDB" id="A0A840UVP5"/>
<keyword evidence="1 5" id="KW-0963">Cytoplasm</keyword>
<dbReference type="GO" id="GO:0043022">
    <property type="term" value="F:ribosome binding"/>
    <property type="evidence" value="ECO:0007669"/>
    <property type="project" value="InterPro"/>
</dbReference>
<dbReference type="SUPFAM" id="SSF50447">
    <property type="entry name" value="Translation proteins"/>
    <property type="match status" value="1"/>
</dbReference>
<keyword evidence="4 5" id="KW-0143">Chaperone</keyword>
<dbReference type="InterPro" id="IPR036976">
    <property type="entry name" value="RimM_N_sf"/>
</dbReference>
<comment type="subcellular location">
    <subcellularLocation>
        <location evidence="5">Cytoplasm</location>
    </subcellularLocation>
</comment>
<dbReference type="SUPFAM" id="SSF50346">
    <property type="entry name" value="PRC-barrel domain"/>
    <property type="match status" value="1"/>
</dbReference>
<name>A0A840UVP5_9BACT</name>
<dbReference type="PANTHER" id="PTHR33692:SF1">
    <property type="entry name" value="RIBOSOME MATURATION FACTOR RIMM"/>
    <property type="match status" value="1"/>
</dbReference>
<dbReference type="Gene3D" id="2.30.30.240">
    <property type="entry name" value="PRC-barrel domain"/>
    <property type="match status" value="1"/>
</dbReference>
<evidence type="ECO:0000313" key="8">
    <source>
        <dbReference type="EMBL" id="MBB5348913.1"/>
    </source>
</evidence>
<evidence type="ECO:0000256" key="4">
    <source>
        <dbReference type="ARBA" id="ARBA00023186"/>
    </source>
</evidence>
<dbReference type="InterPro" id="IPR011961">
    <property type="entry name" value="RimM"/>
</dbReference>
<accession>A0A840UVP5</accession>
<evidence type="ECO:0000256" key="3">
    <source>
        <dbReference type="ARBA" id="ARBA00022552"/>
    </source>
</evidence>
<dbReference type="InterPro" id="IPR002676">
    <property type="entry name" value="RimM_N"/>
</dbReference>
<comment type="caution">
    <text evidence="8">The sequence shown here is derived from an EMBL/GenBank/DDBJ whole genome shotgun (WGS) entry which is preliminary data.</text>
</comment>
<dbReference type="GO" id="GO:0005840">
    <property type="term" value="C:ribosome"/>
    <property type="evidence" value="ECO:0007669"/>
    <property type="project" value="InterPro"/>
</dbReference>
<dbReference type="InterPro" id="IPR011033">
    <property type="entry name" value="PRC_barrel-like_sf"/>
</dbReference>
<keyword evidence="2 5" id="KW-0690">Ribosome biogenesis</keyword>
<evidence type="ECO:0000256" key="5">
    <source>
        <dbReference type="HAMAP-Rule" id="MF_00014"/>
    </source>
</evidence>
<comment type="domain">
    <text evidence="5">The PRC barrel domain binds ribosomal protein uS19.</text>
</comment>
<feature type="domain" description="RimM N-terminal" evidence="6">
    <location>
        <begin position="15"/>
        <end position="98"/>
    </location>
</feature>
<reference evidence="8 9" key="1">
    <citation type="submission" date="2020-08" db="EMBL/GenBank/DDBJ databases">
        <title>Genomic Encyclopedia of Type Strains, Phase IV (KMG-IV): sequencing the most valuable type-strain genomes for metagenomic binning, comparative biology and taxonomic classification.</title>
        <authorList>
            <person name="Goeker M."/>
        </authorList>
    </citation>
    <scope>NUCLEOTIDE SEQUENCE [LARGE SCALE GENOMIC DNA]</scope>
    <source>
        <strain evidence="8 9">DSM 28570</strain>
    </source>
</reference>
<sequence length="183" mass="19925">MIAQRGYAGKDYVLIGEITRVHGLHGELKMRPYSGQPENIRGYARLALLGPTGPGPELFPLSGMRVQGGTAIVRLKGINDRRQAEACVGRAVLVPRHDLPPLDDDEFYWREIEGRMVVCTNGRNLGTVTELFSNGAQDIMVVSDGDEERLIPIVGDIVVAIGEDAIVIDPPPGLLEINRSSVE</sequence>
<dbReference type="EMBL" id="JACHEO010000016">
    <property type="protein sequence ID" value="MBB5348913.1"/>
    <property type="molecule type" value="Genomic_DNA"/>
</dbReference>